<dbReference type="Proteomes" id="UP000198916">
    <property type="component" value="Unassembled WGS sequence"/>
</dbReference>
<dbReference type="AlphaFoldDB" id="A0A1H7NJL6"/>
<dbReference type="InterPro" id="IPR031709">
    <property type="entry name" value="PutAbiC"/>
</dbReference>
<keyword evidence="1" id="KW-0472">Membrane</keyword>
<name>A0A1H7NJL6_9SPHI</name>
<dbReference type="Pfam" id="PF16872">
    <property type="entry name" value="putAbiC"/>
    <property type="match status" value="1"/>
</dbReference>
<keyword evidence="1" id="KW-1133">Transmembrane helix</keyword>
<dbReference type="EMBL" id="FNZR01000004">
    <property type="protein sequence ID" value="SEL23676.1"/>
    <property type="molecule type" value="Genomic_DNA"/>
</dbReference>
<accession>A0A1H7NJL6</accession>
<keyword evidence="1" id="KW-0812">Transmembrane</keyword>
<organism evidence="2 3">
    <name type="scientific">Parapedobacter koreensis</name>
    <dbReference type="NCBI Taxonomy" id="332977"/>
    <lineage>
        <taxon>Bacteria</taxon>
        <taxon>Pseudomonadati</taxon>
        <taxon>Bacteroidota</taxon>
        <taxon>Sphingobacteriia</taxon>
        <taxon>Sphingobacteriales</taxon>
        <taxon>Sphingobacteriaceae</taxon>
        <taxon>Parapedobacter</taxon>
    </lineage>
</organism>
<feature type="transmembrane region" description="Helical" evidence="1">
    <location>
        <begin position="89"/>
        <end position="111"/>
    </location>
</feature>
<feature type="transmembrane region" description="Helical" evidence="1">
    <location>
        <begin position="6"/>
        <end position="27"/>
    </location>
</feature>
<protein>
    <submittedName>
        <fullName evidence="2">Putative phage abortive infection protein</fullName>
    </submittedName>
</protein>
<sequence length="410" mass="47670">MNISLIVFISVLLVVAVILSIGVLIDNRTGRAPKEKGTRKYSSFDTQVLLLLSTAVVLLIFAFLSPLIFSETWGWQPIDYDSSGVIGDTIGGLMNPFIAIAAVIVTGLAFYMQYQANQQIREQFKIQQFESQFYEMLRLHKQNVDEIELIVYDEGVKKTEKPSTARTGGPEIDSPYVRSFIDPRIVKGRKVFIYYVQEFHVLLDCVGKSELQRINKESFSEAYHVFFGGLDKFPHQNDLFSETLRNSVEKEVRMIKEDDLKNHKYLHTYFDLFRGHIEYLGHYYRHLYMTVKYVVESFEKNDVLKSRKECLKYLKILRAQLSNAEQIMLFYNWVAGGGSGYGAKWEKGDKRKYFSKYLMLHNLHFGMLFGGPNHFIKQEVNEIYRRAENKDKLFELDVDGYLEGFEEQNA</sequence>
<evidence type="ECO:0000313" key="3">
    <source>
        <dbReference type="Proteomes" id="UP000198916"/>
    </source>
</evidence>
<evidence type="ECO:0000313" key="2">
    <source>
        <dbReference type="EMBL" id="SEL23676.1"/>
    </source>
</evidence>
<dbReference type="STRING" id="332977.SAMN05421740_10411"/>
<reference evidence="3" key="1">
    <citation type="submission" date="2016-10" db="EMBL/GenBank/DDBJ databases">
        <authorList>
            <person name="Varghese N."/>
            <person name="Submissions S."/>
        </authorList>
    </citation>
    <scope>NUCLEOTIDE SEQUENCE [LARGE SCALE GENOMIC DNA]</scope>
    <source>
        <strain evidence="3">Jip14</strain>
    </source>
</reference>
<dbReference type="RefSeq" id="WP_177181096.1">
    <property type="nucleotide sequence ID" value="NZ_FNZR01000004.1"/>
</dbReference>
<evidence type="ECO:0000256" key="1">
    <source>
        <dbReference type="SAM" id="Phobius"/>
    </source>
</evidence>
<proteinExistence type="predicted"/>
<gene>
    <name evidence="2" type="ORF">SAMN05421740_10411</name>
</gene>
<feature type="transmembrane region" description="Helical" evidence="1">
    <location>
        <begin position="48"/>
        <end position="69"/>
    </location>
</feature>
<keyword evidence="3" id="KW-1185">Reference proteome</keyword>